<keyword evidence="15" id="KW-0964">Secreted</keyword>
<sequence>MAIPMSGTSLDVTLSQVSNTRIKAEVKNTGHEDLTIVHLNFFGDTAPIKKVSVFRNETELEFNGIRQRLALNNLTADALTTIPAGESLVDEFDIASTLDITDSGPIIIHTSGFVPITTDSEITSHLPYNSNTLAITIDAAKAATVPKALSISPPLHRRTRLSDCDNNQAGIMRAAFDNAMRMSVTAANEAWIGSAARMEEYFKSSSQETRSLVANRLAYIAAEASLTDAERTTYYCNDKFQFCGSQTLAYTIPQWNVVVNCPLYWSWLQPVQTACHAQDQANTVIHEFSHAPGIYAPGTDDLGYGYRAVMRLTREQALRNADTYTLFANAVLVGC</sequence>
<keyword evidence="17" id="KW-1185">Reference proteome</keyword>
<feature type="active site" evidence="12">
    <location>
        <position position="287"/>
    </location>
</feature>
<dbReference type="STRING" id="602072.A0A1R3RM57"/>
<comment type="function">
    <text evidence="15">Secreted metalloproteinase that allows assimilation of proteinaceous substrates. Shows high activities on basic nuclear substrates such as histone and protamine.</text>
</comment>
<dbReference type="SUPFAM" id="SSF55486">
    <property type="entry name" value="Metalloproteases ('zincins'), catalytic domain"/>
    <property type="match status" value="1"/>
</dbReference>
<evidence type="ECO:0000256" key="1">
    <source>
        <dbReference type="ARBA" id="ARBA00001187"/>
    </source>
</evidence>
<dbReference type="GO" id="GO:0046872">
    <property type="term" value="F:metal ion binding"/>
    <property type="evidence" value="ECO:0007669"/>
    <property type="project" value="UniProtKB-KW"/>
</dbReference>
<dbReference type="OMA" id="ANCDLYY"/>
<dbReference type="GO" id="GO:0005576">
    <property type="term" value="C:extracellular region"/>
    <property type="evidence" value="ECO:0007669"/>
    <property type="project" value="UniProtKB-SubCell"/>
</dbReference>
<evidence type="ECO:0000256" key="6">
    <source>
        <dbReference type="ARBA" id="ARBA00022729"/>
    </source>
</evidence>
<dbReference type="Gene3D" id="3.40.390.10">
    <property type="entry name" value="Collagenase (Catalytic Domain)"/>
    <property type="match status" value="1"/>
</dbReference>
<dbReference type="CDD" id="cd11008">
    <property type="entry name" value="M35_deuterolysin_like"/>
    <property type="match status" value="1"/>
</dbReference>
<keyword evidence="10" id="KW-0865">Zymogen</keyword>
<evidence type="ECO:0000256" key="15">
    <source>
        <dbReference type="RuleBase" id="RU361126"/>
    </source>
</evidence>
<evidence type="ECO:0000256" key="12">
    <source>
        <dbReference type="PIRSR" id="PIRSR601384-1"/>
    </source>
</evidence>
<dbReference type="VEuPathDB" id="FungiDB:ASPCADRAFT_397246"/>
<feature type="binding site" evidence="13">
    <location>
        <position position="286"/>
    </location>
    <ligand>
        <name>Zn(2+)</name>
        <dbReference type="ChEBI" id="CHEBI:29105"/>
        <note>catalytic</note>
    </ligand>
</feature>
<keyword evidence="11" id="KW-1015">Disulfide bond</keyword>
<accession>A0A1R3RM57</accession>
<dbReference type="InterPro" id="IPR001384">
    <property type="entry name" value="Peptidase_M35"/>
</dbReference>
<dbReference type="Pfam" id="PF02102">
    <property type="entry name" value="Peptidase_M35"/>
    <property type="match status" value="1"/>
</dbReference>
<gene>
    <name evidence="16" type="ORF">ASPCADRAFT_397246</name>
</gene>
<keyword evidence="7 15" id="KW-0378">Hydrolase</keyword>
<dbReference type="EC" id="3.4.24.39" evidence="15"/>
<feature type="disulfide bond" evidence="14">
    <location>
        <begin position="243"/>
        <end position="261"/>
    </location>
</feature>
<dbReference type="InterPro" id="IPR024079">
    <property type="entry name" value="MetalloPept_cat_dom_sf"/>
</dbReference>
<comment type="subcellular location">
    <subcellularLocation>
        <location evidence="15">Secreted</location>
    </subcellularLocation>
</comment>
<dbReference type="InterPro" id="IPR050414">
    <property type="entry name" value="Fungal_M35_metalloproteases"/>
</dbReference>
<feature type="binding site" evidence="13">
    <location>
        <position position="301"/>
    </location>
    <ligand>
        <name>Zn(2+)</name>
        <dbReference type="ChEBI" id="CHEBI:29105"/>
        <note>catalytic</note>
    </ligand>
</feature>
<feature type="binding site" evidence="13">
    <location>
        <position position="290"/>
    </location>
    <ligand>
        <name>Zn(2+)</name>
        <dbReference type="ChEBI" id="CHEBI:29105"/>
        <note>catalytic</note>
    </ligand>
</feature>
<evidence type="ECO:0000256" key="11">
    <source>
        <dbReference type="ARBA" id="ARBA00023157"/>
    </source>
</evidence>
<comment type="cofactor">
    <cofactor evidence="13 15">
        <name>Zn(2+)</name>
        <dbReference type="ChEBI" id="CHEBI:29105"/>
    </cofactor>
    <text evidence="13 15">Binds 1 zinc ion per subunit.</text>
</comment>
<dbReference type="PANTHER" id="PTHR37016:SF3">
    <property type="entry name" value="NEUTRAL PROTEASE 2-RELATED"/>
    <property type="match status" value="1"/>
</dbReference>
<keyword evidence="3 15" id="KW-0645">Protease</keyword>
<evidence type="ECO:0000256" key="5">
    <source>
        <dbReference type="ARBA" id="ARBA00022723"/>
    </source>
</evidence>
<keyword evidence="6" id="KW-0732">Signal</keyword>
<evidence type="ECO:0000256" key="8">
    <source>
        <dbReference type="ARBA" id="ARBA00022833"/>
    </source>
</evidence>
<dbReference type="GO" id="GO:0006508">
    <property type="term" value="P:proteolysis"/>
    <property type="evidence" value="ECO:0007669"/>
    <property type="project" value="UniProtKB-KW"/>
</dbReference>
<evidence type="ECO:0000256" key="10">
    <source>
        <dbReference type="ARBA" id="ARBA00023145"/>
    </source>
</evidence>
<keyword evidence="5 13" id="KW-0479">Metal-binding</keyword>
<evidence type="ECO:0000313" key="17">
    <source>
        <dbReference type="Proteomes" id="UP000188318"/>
    </source>
</evidence>
<dbReference type="EMBL" id="KV907500">
    <property type="protein sequence ID" value="OOF95561.1"/>
    <property type="molecule type" value="Genomic_DNA"/>
</dbReference>
<dbReference type="AlphaFoldDB" id="A0A1R3RM57"/>
<comment type="similarity">
    <text evidence="2 15">Belongs to the peptidase M35 family.</text>
</comment>
<dbReference type="PRINTS" id="PR00768">
    <property type="entry name" value="DEUTEROLYSIN"/>
</dbReference>
<evidence type="ECO:0000256" key="14">
    <source>
        <dbReference type="PIRSR" id="PIRSR601384-3"/>
    </source>
</evidence>
<keyword evidence="4 15" id="KW-0165">Cleavage on pair of basic residues</keyword>
<keyword evidence="9 15" id="KW-0482">Metalloprotease</keyword>
<comment type="catalytic activity">
    <reaction evidence="1 15">
        <text>Preferential cleavage of bonds with hydrophobic residues in P1'. Also 3-Asn-|-Gln-4 and 8-Gly-|-Ser-9 bonds in insulin B chain.</text>
        <dbReference type="EC" id="3.4.24.39"/>
    </reaction>
</comment>
<organism evidence="16 17">
    <name type="scientific">Aspergillus carbonarius (strain ITEM 5010)</name>
    <dbReference type="NCBI Taxonomy" id="602072"/>
    <lineage>
        <taxon>Eukaryota</taxon>
        <taxon>Fungi</taxon>
        <taxon>Dikarya</taxon>
        <taxon>Ascomycota</taxon>
        <taxon>Pezizomycotina</taxon>
        <taxon>Eurotiomycetes</taxon>
        <taxon>Eurotiomycetidae</taxon>
        <taxon>Eurotiales</taxon>
        <taxon>Aspergillaceae</taxon>
        <taxon>Aspergillus</taxon>
        <taxon>Aspergillus subgen. Circumdati</taxon>
    </lineage>
</organism>
<dbReference type="PANTHER" id="PTHR37016">
    <property type="match status" value="1"/>
</dbReference>
<dbReference type="GO" id="GO:0004222">
    <property type="term" value="F:metalloendopeptidase activity"/>
    <property type="evidence" value="ECO:0007669"/>
    <property type="project" value="InterPro"/>
</dbReference>
<dbReference type="OrthoDB" id="412874at2759"/>
<protein>
    <recommendedName>
        <fullName evidence="15">Neutral protease 2</fullName>
        <ecNumber evidence="15">3.4.24.39</ecNumber>
    </recommendedName>
    <alternativeName>
        <fullName evidence="15">Deuterolysin</fullName>
    </alternativeName>
</protein>
<evidence type="ECO:0000256" key="4">
    <source>
        <dbReference type="ARBA" id="ARBA00022685"/>
    </source>
</evidence>
<name>A0A1R3RM57_ASPC5</name>
<feature type="disulfide bond" evidence="14">
    <location>
        <begin position="164"/>
        <end position="236"/>
    </location>
</feature>
<reference evidence="17" key="1">
    <citation type="journal article" date="2017" name="Genome Biol.">
        <title>Comparative genomics reveals high biological diversity and specific adaptations in the industrially and medically important fungal genus Aspergillus.</title>
        <authorList>
            <person name="de Vries R.P."/>
            <person name="Riley R."/>
            <person name="Wiebenga A."/>
            <person name="Aguilar-Osorio G."/>
            <person name="Amillis S."/>
            <person name="Uchima C.A."/>
            <person name="Anderluh G."/>
            <person name="Asadollahi M."/>
            <person name="Askin M."/>
            <person name="Barry K."/>
            <person name="Battaglia E."/>
            <person name="Bayram O."/>
            <person name="Benocci T."/>
            <person name="Braus-Stromeyer S.A."/>
            <person name="Caldana C."/>
            <person name="Canovas D."/>
            <person name="Cerqueira G.C."/>
            <person name="Chen F."/>
            <person name="Chen W."/>
            <person name="Choi C."/>
            <person name="Clum A."/>
            <person name="Dos Santos R.A."/>
            <person name="Damasio A.R."/>
            <person name="Diallinas G."/>
            <person name="Emri T."/>
            <person name="Fekete E."/>
            <person name="Flipphi M."/>
            <person name="Freyberg S."/>
            <person name="Gallo A."/>
            <person name="Gournas C."/>
            <person name="Habgood R."/>
            <person name="Hainaut M."/>
            <person name="Harispe M.L."/>
            <person name="Henrissat B."/>
            <person name="Hilden K.S."/>
            <person name="Hope R."/>
            <person name="Hossain A."/>
            <person name="Karabika E."/>
            <person name="Karaffa L."/>
            <person name="Karanyi Z."/>
            <person name="Krasevec N."/>
            <person name="Kuo A."/>
            <person name="Kusch H."/>
            <person name="LaButti K."/>
            <person name="Lagendijk E.L."/>
            <person name="Lapidus A."/>
            <person name="Levasseur A."/>
            <person name="Lindquist E."/>
            <person name="Lipzen A."/>
            <person name="Logrieco A.F."/>
            <person name="MacCabe A."/>
            <person name="Maekelae M.R."/>
            <person name="Malavazi I."/>
            <person name="Melin P."/>
            <person name="Meyer V."/>
            <person name="Mielnichuk N."/>
            <person name="Miskei M."/>
            <person name="Molnar A.P."/>
            <person name="Mule G."/>
            <person name="Ngan C.Y."/>
            <person name="Orejas M."/>
            <person name="Orosz E."/>
            <person name="Ouedraogo J.P."/>
            <person name="Overkamp K.M."/>
            <person name="Park H.-S."/>
            <person name="Perrone G."/>
            <person name="Piumi F."/>
            <person name="Punt P.J."/>
            <person name="Ram A.F."/>
            <person name="Ramon A."/>
            <person name="Rauscher S."/>
            <person name="Record E."/>
            <person name="Riano-Pachon D.M."/>
            <person name="Robert V."/>
            <person name="Roehrig J."/>
            <person name="Ruller R."/>
            <person name="Salamov A."/>
            <person name="Salih N.S."/>
            <person name="Samson R.A."/>
            <person name="Sandor E."/>
            <person name="Sanguinetti M."/>
            <person name="Schuetze T."/>
            <person name="Sepcic K."/>
            <person name="Shelest E."/>
            <person name="Sherlock G."/>
            <person name="Sophianopoulou V."/>
            <person name="Squina F.M."/>
            <person name="Sun H."/>
            <person name="Susca A."/>
            <person name="Todd R.B."/>
            <person name="Tsang A."/>
            <person name="Unkles S.E."/>
            <person name="van de Wiele N."/>
            <person name="van Rossen-Uffink D."/>
            <person name="Oliveira J.V."/>
            <person name="Vesth T.C."/>
            <person name="Visser J."/>
            <person name="Yu J.-H."/>
            <person name="Zhou M."/>
            <person name="Andersen M.R."/>
            <person name="Archer D.B."/>
            <person name="Baker S.E."/>
            <person name="Benoit I."/>
            <person name="Brakhage A.A."/>
            <person name="Braus G.H."/>
            <person name="Fischer R."/>
            <person name="Frisvad J.C."/>
            <person name="Goldman G.H."/>
            <person name="Houbraken J."/>
            <person name="Oakley B."/>
            <person name="Pocsi I."/>
            <person name="Scazzocchio C."/>
            <person name="Seiboth B."/>
            <person name="vanKuyk P.A."/>
            <person name="Wortman J."/>
            <person name="Dyer P.S."/>
            <person name="Grigoriev I.V."/>
        </authorList>
    </citation>
    <scope>NUCLEOTIDE SEQUENCE [LARGE SCALE GENOMIC DNA]</scope>
    <source>
        <strain evidence="17">ITEM 5010</strain>
    </source>
</reference>
<proteinExistence type="inferred from homology"/>
<dbReference type="Gene3D" id="2.60.40.2970">
    <property type="match status" value="1"/>
</dbReference>
<evidence type="ECO:0000313" key="16">
    <source>
        <dbReference type="EMBL" id="OOF95561.1"/>
    </source>
</evidence>
<dbReference type="Proteomes" id="UP000188318">
    <property type="component" value="Unassembled WGS sequence"/>
</dbReference>
<evidence type="ECO:0000256" key="7">
    <source>
        <dbReference type="ARBA" id="ARBA00022801"/>
    </source>
</evidence>
<evidence type="ECO:0000256" key="13">
    <source>
        <dbReference type="PIRSR" id="PIRSR601384-2"/>
    </source>
</evidence>
<evidence type="ECO:0000256" key="2">
    <source>
        <dbReference type="ARBA" id="ARBA00010279"/>
    </source>
</evidence>
<evidence type="ECO:0000256" key="3">
    <source>
        <dbReference type="ARBA" id="ARBA00022670"/>
    </source>
</evidence>
<keyword evidence="8 13" id="KW-0862">Zinc</keyword>
<evidence type="ECO:0000256" key="9">
    <source>
        <dbReference type="ARBA" id="ARBA00023049"/>
    </source>
</evidence>